<dbReference type="Gramene" id="PVH39212">
    <property type="protein sequence ID" value="PVH39212"/>
    <property type="gene ID" value="PAHAL_5G455200"/>
</dbReference>
<organism evidence="1">
    <name type="scientific">Panicum hallii</name>
    <dbReference type="NCBI Taxonomy" id="206008"/>
    <lineage>
        <taxon>Eukaryota</taxon>
        <taxon>Viridiplantae</taxon>
        <taxon>Streptophyta</taxon>
        <taxon>Embryophyta</taxon>
        <taxon>Tracheophyta</taxon>
        <taxon>Spermatophyta</taxon>
        <taxon>Magnoliopsida</taxon>
        <taxon>Liliopsida</taxon>
        <taxon>Poales</taxon>
        <taxon>Poaceae</taxon>
        <taxon>PACMAD clade</taxon>
        <taxon>Panicoideae</taxon>
        <taxon>Panicodae</taxon>
        <taxon>Paniceae</taxon>
        <taxon>Panicinae</taxon>
        <taxon>Panicum</taxon>
        <taxon>Panicum sect. Panicum</taxon>
    </lineage>
</organism>
<accession>A0A2T8INF1</accession>
<dbReference type="AlphaFoldDB" id="A0A2T8INF1"/>
<evidence type="ECO:0000313" key="1">
    <source>
        <dbReference type="EMBL" id="PVH39212.1"/>
    </source>
</evidence>
<protein>
    <submittedName>
        <fullName evidence="1">Uncharacterized protein</fullName>
    </submittedName>
</protein>
<name>A0A2T8INF1_9POAL</name>
<proteinExistence type="predicted"/>
<gene>
    <name evidence="1" type="ORF">PAHAL_5G455200</name>
</gene>
<dbReference type="Proteomes" id="UP000243499">
    <property type="component" value="Chromosome 5"/>
</dbReference>
<dbReference type="EMBL" id="CM008050">
    <property type="protein sequence ID" value="PVH39212.1"/>
    <property type="molecule type" value="Genomic_DNA"/>
</dbReference>
<reference evidence="1" key="1">
    <citation type="submission" date="2018-04" db="EMBL/GenBank/DDBJ databases">
        <title>WGS assembly of Panicum hallii.</title>
        <authorList>
            <person name="Lovell J."/>
            <person name="Jenkins J."/>
            <person name="Lowry D."/>
            <person name="Mamidi S."/>
            <person name="Sreedasyam A."/>
            <person name="Weng X."/>
            <person name="Barry K."/>
            <person name="Bonette J."/>
            <person name="Campitelli B."/>
            <person name="Daum C."/>
            <person name="Gordon S."/>
            <person name="Gould B."/>
            <person name="Lipzen A."/>
            <person name="Macqueen A."/>
            <person name="Palacio-Mejia J."/>
            <person name="Plott C."/>
            <person name="Shakirov E."/>
            <person name="Shu S."/>
            <person name="Yoshinaga Y."/>
            <person name="Zane M."/>
            <person name="Rokhsar D."/>
            <person name="Grimwood J."/>
            <person name="Schmutz J."/>
            <person name="Juenger T."/>
        </authorList>
    </citation>
    <scope>NUCLEOTIDE SEQUENCE [LARGE SCALE GENOMIC DNA]</scope>
    <source>
        <strain evidence="1">FIL2</strain>
    </source>
</reference>
<sequence>MLLLHCYSLVGHYTLLATCLDHIDNLKTHLRPLLFQIQILKQSKQKCDTYAYLIGLC</sequence>